<keyword evidence="1" id="KW-0472">Membrane</keyword>
<dbReference type="Gene3D" id="1.10.287.70">
    <property type="match status" value="1"/>
</dbReference>
<protein>
    <recommendedName>
        <fullName evidence="2">Potassium channel domain-containing protein</fullName>
    </recommendedName>
</protein>
<keyword evidence="1" id="KW-0812">Transmembrane</keyword>
<dbReference type="AlphaFoldDB" id="A0A0F9LZX4"/>
<sequence>MIQAILLSILVVGICTTIHYFVLKWVSDTIAQRKSTAHGQNLGLAVGAITFAHVIEALIYTLFFLWAVQGLQIGALNASGPTDEPITMMDYFYFSLVNFTTLGRGDLTPLGHLRFLTGIEAFHGFLMITASGSFVLQVMGGGAPLSKKG</sequence>
<evidence type="ECO:0000256" key="1">
    <source>
        <dbReference type="SAM" id="Phobius"/>
    </source>
</evidence>
<organism evidence="3">
    <name type="scientific">marine sediment metagenome</name>
    <dbReference type="NCBI Taxonomy" id="412755"/>
    <lineage>
        <taxon>unclassified sequences</taxon>
        <taxon>metagenomes</taxon>
        <taxon>ecological metagenomes</taxon>
    </lineage>
</organism>
<dbReference type="InterPro" id="IPR013099">
    <property type="entry name" value="K_chnl_dom"/>
</dbReference>
<keyword evidence="1" id="KW-1133">Transmembrane helix</keyword>
<name>A0A0F9LZX4_9ZZZZ</name>
<dbReference type="SUPFAM" id="SSF81324">
    <property type="entry name" value="Voltage-gated potassium channels"/>
    <property type="match status" value="1"/>
</dbReference>
<evidence type="ECO:0000259" key="2">
    <source>
        <dbReference type="Pfam" id="PF07885"/>
    </source>
</evidence>
<evidence type="ECO:0000313" key="3">
    <source>
        <dbReference type="EMBL" id="KKM62577.1"/>
    </source>
</evidence>
<reference evidence="3" key="1">
    <citation type="journal article" date="2015" name="Nature">
        <title>Complex archaea that bridge the gap between prokaryotes and eukaryotes.</title>
        <authorList>
            <person name="Spang A."/>
            <person name="Saw J.H."/>
            <person name="Jorgensen S.L."/>
            <person name="Zaremba-Niedzwiedzka K."/>
            <person name="Martijn J."/>
            <person name="Lind A.E."/>
            <person name="van Eijk R."/>
            <person name="Schleper C."/>
            <person name="Guy L."/>
            <person name="Ettema T.J."/>
        </authorList>
    </citation>
    <scope>NUCLEOTIDE SEQUENCE</scope>
</reference>
<gene>
    <name evidence="3" type="ORF">LCGC14_1520230</name>
</gene>
<comment type="caution">
    <text evidence="3">The sequence shown here is derived from an EMBL/GenBank/DDBJ whole genome shotgun (WGS) entry which is preliminary data.</text>
</comment>
<feature type="transmembrane region" description="Helical" evidence="1">
    <location>
        <begin position="44"/>
        <end position="66"/>
    </location>
</feature>
<feature type="transmembrane region" description="Helical" evidence="1">
    <location>
        <begin position="115"/>
        <end position="139"/>
    </location>
</feature>
<accession>A0A0F9LZX4</accession>
<feature type="transmembrane region" description="Helical" evidence="1">
    <location>
        <begin position="6"/>
        <end position="23"/>
    </location>
</feature>
<feature type="domain" description="Potassium channel" evidence="2">
    <location>
        <begin position="67"/>
        <end position="137"/>
    </location>
</feature>
<dbReference type="Pfam" id="PF07885">
    <property type="entry name" value="Ion_trans_2"/>
    <property type="match status" value="1"/>
</dbReference>
<dbReference type="EMBL" id="LAZR01011266">
    <property type="protein sequence ID" value="KKM62577.1"/>
    <property type="molecule type" value="Genomic_DNA"/>
</dbReference>
<proteinExistence type="predicted"/>